<name>A0A1U9KT52_9PROT</name>
<dbReference type="AlphaFoldDB" id="A0A1U9KT52"/>
<dbReference type="SUPFAM" id="SSF56529">
    <property type="entry name" value="FAH"/>
    <property type="match status" value="1"/>
</dbReference>
<evidence type="ECO:0000256" key="1">
    <source>
        <dbReference type="ARBA" id="ARBA00023239"/>
    </source>
</evidence>
<evidence type="ECO:0000313" key="3">
    <source>
        <dbReference type="Proteomes" id="UP000188604"/>
    </source>
</evidence>
<dbReference type="KEGG" id="nch:A0U93_14465"/>
<dbReference type="OrthoDB" id="9792137at2"/>
<dbReference type="RefSeq" id="WP_077807973.1">
    <property type="nucleotide sequence ID" value="NZ_BJXS01000001.1"/>
</dbReference>
<dbReference type="InterPro" id="IPR036663">
    <property type="entry name" value="Fumarylacetoacetase_C_sf"/>
</dbReference>
<gene>
    <name evidence="2" type="ORF">A0U93_14465</name>
</gene>
<dbReference type="Pfam" id="PF01557">
    <property type="entry name" value="FAA_hydrolase"/>
    <property type="match status" value="1"/>
</dbReference>
<dbReference type="PANTHER" id="PTHR30143:SF0">
    <property type="entry name" value="2-KETO-4-PENTENOATE HYDRATASE"/>
    <property type="match status" value="1"/>
</dbReference>
<sequence length="262" mass="28073">MDKPSAVNGLAEIYLNARHRGELLQGIPAAFEPQDEAQAYAVQDAVARILTTGSGPVRGWKVGAATPEAIPFCAPIHAATILEDGARVDARLCRHFGVEAELAYRFARDLPRGDKPYDENTVLEAIGSIHAAIEIFDTRFDKPHSQSRLAHMADQGNHGAMIVGEGVADWHRFIPSTAAKMTLTINGTVTHRKIGGNSAGDTRRLLTWLANHAAERGLPIKAGDTVISGSTMGTAFVRQDSEVVVEFEGLPPVHATVQVASV</sequence>
<accession>A0A1U9KT52</accession>
<dbReference type="STRING" id="320497.A0U93_14465"/>
<evidence type="ECO:0000313" key="2">
    <source>
        <dbReference type="EMBL" id="AQS88922.1"/>
    </source>
</evidence>
<dbReference type="Proteomes" id="UP000188604">
    <property type="component" value="Chromosome"/>
</dbReference>
<dbReference type="GO" id="GO:0005737">
    <property type="term" value="C:cytoplasm"/>
    <property type="evidence" value="ECO:0007669"/>
    <property type="project" value="TreeGrafter"/>
</dbReference>
<organism evidence="2 3">
    <name type="scientific">Neoasaia chiangmaiensis</name>
    <dbReference type="NCBI Taxonomy" id="320497"/>
    <lineage>
        <taxon>Bacteria</taxon>
        <taxon>Pseudomonadati</taxon>
        <taxon>Pseudomonadota</taxon>
        <taxon>Alphaproteobacteria</taxon>
        <taxon>Acetobacterales</taxon>
        <taxon>Acetobacteraceae</taxon>
        <taxon>Neoasaia</taxon>
    </lineage>
</organism>
<protein>
    <submittedName>
        <fullName evidence="2">Uncharacterized protein</fullName>
    </submittedName>
</protein>
<dbReference type="InterPro" id="IPR011234">
    <property type="entry name" value="Fumarylacetoacetase-like_C"/>
</dbReference>
<keyword evidence="1" id="KW-0456">Lyase</keyword>
<proteinExistence type="predicted"/>
<dbReference type="PANTHER" id="PTHR30143">
    <property type="entry name" value="ACID HYDRATASE"/>
    <property type="match status" value="1"/>
</dbReference>
<dbReference type="InterPro" id="IPR050772">
    <property type="entry name" value="Hydratase-Decarb/MhpD_sf"/>
</dbReference>
<dbReference type="Gene3D" id="3.90.850.10">
    <property type="entry name" value="Fumarylacetoacetase-like, C-terminal domain"/>
    <property type="match status" value="1"/>
</dbReference>
<dbReference type="EMBL" id="CP014691">
    <property type="protein sequence ID" value="AQS88922.1"/>
    <property type="molecule type" value="Genomic_DNA"/>
</dbReference>
<reference evidence="2 3" key="1">
    <citation type="submission" date="2016-03" db="EMBL/GenBank/DDBJ databases">
        <title>Acetic acid bacteria sequencing.</title>
        <authorList>
            <person name="Brandt J."/>
            <person name="Jakob F."/>
            <person name="Vogel R.F."/>
        </authorList>
    </citation>
    <scope>NUCLEOTIDE SEQUENCE [LARGE SCALE GENOMIC DNA]</scope>
    <source>
        <strain evidence="2 3">NBRC 101099</strain>
    </source>
</reference>
<dbReference type="GO" id="GO:0008684">
    <property type="term" value="F:2-oxopent-4-enoate hydratase activity"/>
    <property type="evidence" value="ECO:0007669"/>
    <property type="project" value="TreeGrafter"/>
</dbReference>
<keyword evidence="3" id="KW-1185">Reference proteome</keyword>